<dbReference type="RefSeq" id="WP_078114777.1">
    <property type="nucleotide sequence ID" value="NZ_MWMH01000002.1"/>
</dbReference>
<protein>
    <recommendedName>
        <fullName evidence="1">Polysaccharide pyruvyl transferase domain-containing protein</fullName>
    </recommendedName>
</protein>
<reference evidence="2 3" key="1">
    <citation type="submission" date="2017-02" db="EMBL/GenBank/DDBJ databases">
        <title>Genome sequence of Clostridium beijerinckii Br21.</title>
        <authorList>
            <person name="Fonseca B.C."/>
            <person name="Guazzaroni M.E."/>
            <person name="Riano-Pachon D.M."/>
            <person name="Reginatto V."/>
        </authorList>
    </citation>
    <scope>NUCLEOTIDE SEQUENCE [LARGE SCALE GENOMIC DNA]</scope>
    <source>
        <strain evidence="2 3">Br21</strain>
    </source>
</reference>
<evidence type="ECO:0000313" key="3">
    <source>
        <dbReference type="Proteomes" id="UP000190959"/>
    </source>
</evidence>
<proteinExistence type="predicted"/>
<evidence type="ECO:0000313" key="2">
    <source>
        <dbReference type="EMBL" id="OOP73821.1"/>
    </source>
</evidence>
<organism evidence="2 3">
    <name type="scientific">Clostridium beijerinckii</name>
    <name type="common">Clostridium MP</name>
    <dbReference type="NCBI Taxonomy" id="1520"/>
    <lineage>
        <taxon>Bacteria</taxon>
        <taxon>Bacillati</taxon>
        <taxon>Bacillota</taxon>
        <taxon>Clostridia</taxon>
        <taxon>Eubacteriales</taxon>
        <taxon>Clostridiaceae</taxon>
        <taxon>Clostridium</taxon>
    </lineage>
</organism>
<comment type="caution">
    <text evidence="2">The sequence shown here is derived from an EMBL/GenBank/DDBJ whole genome shotgun (WGS) entry which is preliminary data.</text>
</comment>
<dbReference type="Proteomes" id="UP000190959">
    <property type="component" value="Unassembled WGS sequence"/>
</dbReference>
<feature type="domain" description="Polysaccharide pyruvyl transferase" evidence="1">
    <location>
        <begin position="13"/>
        <end position="305"/>
    </location>
</feature>
<evidence type="ECO:0000259" key="1">
    <source>
        <dbReference type="Pfam" id="PF04230"/>
    </source>
</evidence>
<dbReference type="AlphaFoldDB" id="A0A1S9N8U1"/>
<sequence>MKIGIITITDGQNYGNRLQNYALQTTLEKLGVESETIYRKTFRDKNALKICTKNIIKTFLGRYNPYPYYIRKKKFDEFNERYVKFSNYSIGFNKAPKDLKRGYDYFVCGSDQVWNPLIKICIEDIENGFAQFADYNQRISYAASFGIREIPEKYKSQFKKLLNGMKYISVREESGVSIVKNLIGKEAKHVLDPTLLLLKEEWLKISEKPKWFNGKPFILTYFLGQPDTALSQYIMTIAKEKELEIIDLSIEFLSSKEISNKDYFSVSPSEFIWLINSCSLMLTDSFHGSVFSVIFNKPFRVFNRKSVEEGNNMGTRIDTLFKLFGLNNYGNINEEINEIFDYNYKRYNEIIKIEQEKSIDYLKTALSIK</sequence>
<dbReference type="InterPro" id="IPR007345">
    <property type="entry name" value="Polysacch_pyruvyl_Trfase"/>
</dbReference>
<name>A0A1S9N8U1_CLOBE</name>
<accession>A0A1S9N8U1</accession>
<dbReference type="Pfam" id="PF04230">
    <property type="entry name" value="PS_pyruv_trans"/>
    <property type="match status" value="1"/>
</dbReference>
<dbReference type="EMBL" id="MWMH01000002">
    <property type="protein sequence ID" value="OOP73821.1"/>
    <property type="molecule type" value="Genomic_DNA"/>
</dbReference>
<gene>
    <name evidence="2" type="ORF">CBEIBR21_04790</name>
</gene>